<dbReference type="InterPro" id="IPR050807">
    <property type="entry name" value="TransReg_Diox_bact_type"/>
</dbReference>
<dbReference type="STRING" id="47312.SAMN04489765_0169"/>
<keyword evidence="1" id="KW-0238">DNA-binding</keyword>
<dbReference type="CDD" id="cd00093">
    <property type="entry name" value="HTH_XRE"/>
    <property type="match status" value="1"/>
</dbReference>
<name>A0A1H1ADC5_9ACTN</name>
<reference evidence="4" key="1">
    <citation type="submission" date="2016-10" db="EMBL/GenBank/DDBJ databases">
        <authorList>
            <person name="Varghese N."/>
            <person name="Submissions S."/>
        </authorList>
    </citation>
    <scope>NUCLEOTIDE SEQUENCE [LARGE SCALE GENOMIC DNA]</scope>
    <source>
        <strain evidence="4">DSM 44142</strain>
    </source>
</reference>
<dbReference type="GO" id="GO:0005829">
    <property type="term" value="C:cytosol"/>
    <property type="evidence" value="ECO:0007669"/>
    <property type="project" value="TreeGrafter"/>
</dbReference>
<dbReference type="PANTHER" id="PTHR46797:SF1">
    <property type="entry name" value="METHYLPHOSPHONATE SYNTHASE"/>
    <property type="match status" value="1"/>
</dbReference>
<dbReference type="InterPro" id="IPR001387">
    <property type="entry name" value="Cro/C1-type_HTH"/>
</dbReference>
<evidence type="ECO:0000256" key="1">
    <source>
        <dbReference type="ARBA" id="ARBA00023125"/>
    </source>
</evidence>
<dbReference type="Gene3D" id="1.10.260.40">
    <property type="entry name" value="lambda repressor-like DNA-binding domains"/>
    <property type="match status" value="1"/>
</dbReference>
<dbReference type="SUPFAM" id="SSF47413">
    <property type="entry name" value="lambda repressor-like DNA-binding domains"/>
    <property type="match status" value="1"/>
</dbReference>
<accession>A0A1H1ADC5</accession>
<dbReference type="Proteomes" id="UP000183053">
    <property type="component" value="Unassembled WGS sequence"/>
</dbReference>
<evidence type="ECO:0000259" key="2">
    <source>
        <dbReference type="PROSITE" id="PS50943"/>
    </source>
</evidence>
<dbReference type="OrthoDB" id="7871866at2"/>
<dbReference type="PROSITE" id="PS50943">
    <property type="entry name" value="HTH_CROC1"/>
    <property type="match status" value="1"/>
</dbReference>
<sequence>MWGIVHSMREYEDRFVELGRRLAAARDKKGLNQAQVARDLKIDRSNLVQIEQGAKNPTTATLYKLADHYGVKLGRLIPD</sequence>
<dbReference type="PANTHER" id="PTHR46797">
    <property type="entry name" value="HTH-TYPE TRANSCRIPTIONAL REGULATOR"/>
    <property type="match status" value="1"/>
</dbReference>
<dbReference type="GO" id="GO:0003700">
    <property type="term" value="F:DNA-binding transcription factor activity"/>
    <property type="evidence" value="ECO:0007669"/>
    <property type="project" value="TreeGrafter"/>
</dbReference>
<gene>
    <name evidence="3" type="ORF">SAMN04489765_0169</name>
</gene>
<dbReference type="AlphaFoldDB" id="A0A1H1ADC5"/>
<evidence type="ECO:0000313" key="3">
    <source>
        <dbReference type="EMBL" id="SDQ37639.1"/>
    </source>
</evidence>
<evidence type="ECO:0000313" key="4">
    <source>
        <dbReference type="Proteomes" id="UP000183053"/>
    </source>
</evidence>
<protein>
    <submittedName>
        <fullName evidence="3">Helix-turn-helix domain-containing protein</fullName>
    </submittedName>
</protein>
<dbReference type="EMBL" id="FNLF01000002">
    <property type="protein sequence ID" value="SDQ37639.1"/>
    <property type="molecule type" value="Genomic_DNA"/>
</dbReference>
<dbReference type="GO" id="GO:0003677">
    <property type="term" value="F:DNA binding"/>
    <property type="evidence" value="ECO:0007669"/>
    <property type="project" value="UniProtKB-KW"/>
</dbReference>
<dbReference type="Pfam" id="PF12844">
    <property type="entry name" value="HTH_19"/>
    <property type="match status" value="1"/>
</dbReference>
<dbReference type="InterPro" id="IPR010982">
    <property type="entry name" value="Lambda_DNA-bd_dom_sf"/>
</dbReference>
<proteinExistence type="predicted"/>
<keyword evidence="4" id="KW-1185">Reference proteome</keyword>
<feature type="domain" description="HTH cro/C1-type" evidence="2">
    <location>
        <begin position="22"/>
        <end position="76"/>
    </location>
</feature>
<organism evidence="3 4">
    <name type="scientific">Tsukamurella pulmonis</name>
    <dbReference type="NCBI Taxonomy" id="47312"/>
    <lineage>
        <taxon>Bacteria</taxon>
        <taxon>Bacillati</taxon>
        <taxon>Actinomycetota</taxon>
        <taxon>Actinomycetes</taxon>
        <taxon>Mycobacteriales</taxon>
        <taxon>Tsukamurellaceae</taxon>
        <taxon>Tsukamurella</taxon>
    </lineage>
</organism>
<dbReference type="SMART" id="SM00530">
    <property type="entry name" value="HTH_XRE"/>
    <property type="match status" value="1"/>
</dbReference>